<proteinExistence type="predicted"/>
<dbReference type="AlphaFoldDB" id="A0A8J3E0Q6"/>
<evidence type="ECO:0000313" key="1">
    <source>
        <dbReference type="EMBL" id="GHD24337.1"/>
    </source>
</evidence>
<accession>A0A8J3E0Q6</accession>
<dbReference type="Proteomes" id="UP000630142">
    <property type="component" value="Unassembled WGS sequence"/>
</dbReference>
<organism evidence="1 2">
    <name type="scientific">Tianweitania populi</name>
    <dbReference type="NCBI Taxonomy" id="1607949"/>
    <lineage>
        <taxon>Bacteria</taxon>
        <taxon>Pseudomonadati</taxon>
        <taxon>Pseudomonadota</taxon>
        <taxon>Alphaproteobacteria</taxon>
        <taxon>Hyphomicrobiales</taxon>
        <taxon>Phyllobacteriaceae</taxon>
        <taxon>Tianweitania</taxon>
    </lineage>
</organism>
<reference evidence="1" key="1">
    <citation type="journal article" date="2014" name="Int. J. Syst. Evol. Microbiol.">
        <title>Complete genome sequence of Corynebacterium casei LMG S-19264T (=DSM 44701T), isolated from a smear-ripened cheese.</title>
        <authorList>
            <consortium name="US DOE Joint Genome Institute (JGI-PGF)"/>
            <person name="Walter F."/>
            <person name="Albersmeier A."/>
            <person name="Kalinowski J."/>
            <person name="Ruckert C."/>
        </authorList>
    </citation>
    <scope>NUCLEOTIDE SEQUENCE</scope>
    <source>
        <strain evidence="1">KCTC 42249</strain>
    </source>
</reference>
<evidence type="ECO:0000313" key="2">
    <source>
        <dbReference type="Proteomes" id="UP000630142"/>
    </source>
</evidence>
<dbReference type="EMBL" id="BMZQ01000007">
    <property type="protein sequence ID" value="GHD24337.1"/>
    <property type="molecule type" value="Genomic_DNA"/>
</dbReference>
<dbReference type="RefSeq" id="WP_189507573.1">
    <property type="nucleotide sequence ID" value="NZ_BMZQ01000007.1"/>
</dbReference>
<name>A0A8J3E0Q6_9HYPH</name>
<comment type="caution">
    <text evidence="1">The sequence shown here is derived from an EMBL/GenBank/DDBJ whole genome shotgun (WGS) entry which is preliminary data.</text>
</comment>
<protein>
    <submittedName>
        <fullName evidence="1">Uncharacterized protein</fullName>
    </submittedName>
</protein>
<keyword evidence="2" id="KW-1185">Reference proteome</keyword>
<sequence length="124" mass="13523">MFLVEAVTGSITPAQSASAQIDFLKQRKTTDPVVNYAILHNEKTGNIVLDFVLSDLQADPVVVKWNAYRYVPLKSGKGVALYGISRRAYGEADAKAMLQNLTKIRDADVDALAVMDVPPISVKD</sequence>
<gene>
    <name evidence="1" type="ORF">GCM10016234_40440</name>
</gene>
<reference evidence="1" key="2">
    <citation type="submission" date="2020-09" db="EMBL/GenBank/DDBJ databases">
        <authorList>
            <person name="Sun Q."/>
            <person name="Kim S."/>
        </authorList>
    </citation>
    <scope>NUCLEOTIDE SEQUENCE</scope>
    <source>
        <strain evidence="1">KCTC 42249</strain>
    </source>
</reference>